<gene>
    <name evidence="1" type="ORF">KQX54_005409</name>
</gene>
<name>A0AAV7ICX0_COTGL</name>
<proteinExistence type="predicted"/>
<evidence type="ECO:0000313" key="2">
    <source>
        <dbReference type="Proteomes" id="UP000826195"/>
    </source>
</evidence>
<dbReference type="Proteomes" id="UP000826195">
    <property type="component" value="Unassembled WGS sequence"/>
</dbReference>
<evidence type="ECO:0000313" key="1">
    <source>
        <dbReference type="EMBL" id="KAH0549051.1"/>
    </source>
</evidence>
<comment type="caution">
    <text evidence="1">The sequence shown here is derived from an EMBL/GenBank/DDBJ whole genome shotgun (WGS) entry which is preliminary data.</text>
</comment>
<dbReference type="EMBL" id="JAHXZJ010001864">
    <property type="protein sequence ID" value="KAH0549051.1"/>
    <property type="molecule type" value="Genomic_DNA"/>
</dbReference>
<sequence length="511" mass="59280">MIVGIVLICLSNAKTKSQNDDVQSLAHSVSEQLTANHSEEFSLAKQPIQPGDAQADQKPDKFMLQSKEIIKKIRHIMKQKATDDCSDSLSASELEIIESYDENSETNLIEKLELQISEDDDDSLDLQKSLQFIMKLLKAYAEGNTTVNYKFVKDFMEKIGSHITYQVSDDNLATLEANEKNQIMKDVPMMINYLKSFLIYEYIVLTNDSGYSKVNENAINNLITILTSKAKTLSDKYKDNYMYYNAAFLLKNEEDDLSKKEVELDEEFVEKITNAMMIEIKNPTPSLSDAINNYLSDRESYVQATIATCTLNVRFLKETLDLNFEALQYYARNTSEDDYKNFVTDHIKKIYEVIMPDVSFTVYSMLNTSLFTGSLLKLLAMYEYVVQDETEDETEVKKTICHSLIVFIVPKLNTSFGKRYKQGSAVIYINIPRLLTNYRYDRPKFREDMKNRKELRVLKKEFELVHESSGEYNNLIQIIDFEFYDNVYKVLFEDDDYDYDDIDDEDAEDEN</sequence>
<protein>
    <submittedName>
        <fullName evidence="1">Uncharacterized protein</fullName>
    </submittedName>
</protein>
<organism evidence="1 2">
    <name type="scientific">Cotesia glomerata</name>
    <name type="common">Lepidopteran parasitic wasp</name>
    <name type="synonym">Apanteles glomeratus</name>
    <dbReference type="NCBI Taxonomy" id="32391"/>
    <lineage>
        <taxon>Eukaryota</taxon>
        <taxon>Metazoa</taxon>
        <taxon>Ecdysozoa</taxon>
        <taxon>Arthropoda</taxon>
        <taxon>Hexapoda</taxon>
        <taxon>Insecta</taxon>
        <taxon>Pterygota</taxon>
        <taxon>Neoptera</taxon>
        <taxon>Endopterygota</taxon>
        <taxon>Hymenoptera</taxon>
        <taxon>Apocrita</taxon>
        <taxon>Ichneumonoidea</taxon>
        <taxon>Braconidae</taxon>
        <taxon>Microgastrinae</taxon>
        <taxon>Cotesia</taxon>
    </lineage>
</organism>
<dbReference type="AlphaFoldDB" id="A0AAV7ICX0"/>
<accession>A0AAV7ICX0</accession>
<keyword evidence="2" id="KW-1185">Reference proteome</keyword>
<reference evidence="1 2" key="1">
    <citation type="journal article" date="2021" name="J. Hered.">
        <title>A chromosome-level genome assembly of the parasitoid wasp, Cotesia glomerata (Hymenoptera: Braconidae).</title>
        <authorList>
            <person name="Pinto B.J."/>
            <person name="Weis J.J."/>
            <person name="Gamble T."/>
            <person name="Ode P.J."/>
            <person name="Paul R."/>
            <person name="Zaspel J.M."/>
        </authorList>
    </citation>
    <scope>NUCLEOTIDE SEQUENCE [LARGE SCALE GENOMIC DNA]</scope>
    <source>
        <strain evidence="1">CgM1</strain>
    </source>
</reference>